<sequence length="64" mass="6603">MAKDQARNLTTPADASRIQASNAKSSGDTGSKSFPARAQAADANNVKSGFCQSNSGCNNQQAKK</sequence>
<keyword evidence="3" id="KW-1185">Reference proteome</keyword>
<accession>A0A420H9X9</accession>
<organism evidence="2 3">
    <name type="scientific">Erysiphe neolycopersici</name>
    <dbReference type="NCBI Taxonomy" id="212602"/>
    <lineage>
        <taxon>Eukaryota</taxon>
        <taxon>Fungi</taxon>
        <taxon>Dikarya</taxon>
        <taxon>Ascomycota</taxon>
        <taxon>Pezizomycotina</taxon>
        <taxon>Leotiomycetes</taxon>
        <taxon>Erysiphales</taxon>
        <taxon>Erysiphaceae</taxon>
        <taxon>Erysiphe</taxon>
    </lineage>
</organism>
<gene>
    <name evidence="2" type="ORF">OnM2_099035</name>
</gene>
<feature type="compositionally biased region" description="Polar residues" evidence="1">
    <location>
        <begin position="45"/>
        <end position="64"/>
    </location>
</feature>
<evidence type="ECO:0000256" key="1">
    <source>
        <dbReference type="SAM" id="MobiDB-lite"/>
    </source>
</evidence>
<name>A0A420H9X9_9PEZI</name>
<dbReference type="EMBL" id="MCFK01009945">
    <property type="protein sequence ID" value="RKF54221.1"/>
    <property type="molecule type" value="Genomic_DNA"/>
</dbReference>
<feature type="compositionally biased region" description="Polar residues" evidence="1">
    <location>
        <begin position="7"/>
        <end position="32"/>
    </location>
</feature>
<proteinExistence type="predicted"/>
<comment type="caution">
    <text evidence="2">The sequence shown here is derived from an EMBL/GenBank/DDBJ whole genome shotgun (WGS) entry which is preliminary data.</text>
</comment>
<evidence type="ECO:0000313" key="3">
    <source>
        <dbReference type="Proteomes" id="UP000286134"/>
    </source>
</evidence>
<dbReference type="Proteomes" id="UP000286134">
    <property type="component" value="Unassembled WGS sequence"/>
</dbReference>
<evidence type="ECO:0008006" key="4">
    <source>
        <dbReference type="Google" id="ProtNLM"/>
    </source>
</evidence>
<evidence type="ECO:0000313" key="2">
    <source>
        <dbReference type="EMBL" id="RKF54221.1"/>
    </source>
</evidence>
<dbReference type="AlphaFoldDB" id="A0A420H9X9"/>
<feature type="region of interest" description="Disordered" evidence="1">
    <location>
        <begin position="1"/>
        <end position="64"/>
    </location>
</feature>
<protein>
    <recommendedName>
        <fullName evidence="4">SMP domain-containing protein</fullName>
    </recommendedName>
</protein>
<reference evidence="2 3" key="1">
    <citation type="journal article" date="2018" name="BMC Genomics">
        <title>Comparative genome analyses reveal sequence features reflecting distinct modes of host-adaptation between dicot and monocot powdery mildew.</title>
        <authorList>
            <person name="Wu Y."/>
            <person name="Ma X."/>
            <person name="Pan Z."/>
            <person name="Kale S.D."/>
            <person name="Song Y."/>
            <person name="King H."/>
            <person name="Zhang Q."/>
            <person name="Presley C."/>
            <person name="Deng X."/>
            <person name="Wei C.I."/>
            <person name="Xiao S."/>
        </authorList>
    </citation>
    <scope>NUCLEOTIDE SEQUENCE [LARGE SCALE GENOMIC DNA]</scope>
    <source>
        <strain evidence="2">UMSG2</strain>
    </source>
</reference>
<dbReference type="OrthoDB" id="5988651at2759"/>